<dbReference type="RefSeq" id="WP_342024813.1">
    <property type="nucleotide sequence ID" value="NZ_CP151657.1"/>
</dbReference>
<dbReference type="PANTHER" id="PTHR30204">
    <property type="entry name" value="REDOX-CYCLING DRUG-SENSING TRANSCRIPTIONAL ACTIVATOR SOXR"/>
    <property type="match status" value="1"/>
</dbReference>
<dbReference type="PRINTS" id="PR00040">
    <property type="entry name" value="HTHMERR"/>
</dbReference>
<dbReference type="PANTHER" id="PTHR30204:SF93">
    <property type="entry name" value="HTH MERR-TYPE DOMAIN-CONTAINING PROTEIN"/>
    <property type="match status" value="1"/>
</dbReference>
<dbReference type="EMBL" id="CP151657">
    <property type="protein sequence ID" value="WZP17218.1"/>
    <property type="molecule type" value="Genomic_DNA"/>
</dbReference>
<gene>
    <name evidence="3" type="ORF">AAE021_06595</name>
</gene>
<dbReference type="Proteomes" id="UP001448858">
    <property type="component" value="Chromosome"/>
</dbReference>
<protein>
    <submittedName>
        <fullName evidence="3">MerR family transcriptional regulator</fullName>
    </submittedName>
</protein>
<dbReference type="InterPro" id="IPR000551">
    <property type="entry name" value="MerR-type_HTH_dom"/>
</dbReference>
<dbReference type="CDD" id="cd00592">
    <property type="entry name" value="HTH_MerR-like"/>
    <property type="match status" value="1"/>
</dbReference>
<evidence type="ECO:0000259" key="2">
    <source>
        <dbReference type="PROSITE" id="PS50937"/>
    </source>
</evidence>
<dbReference type="SMART" id="SM00422">
    <property type="entry name" value="HTH_MERR"/>
    <property type="match status" value="1"/>
</dbReference>
<name>A0ABZ2ZYD5_9MICC</name>
<reference evidence="3 4" key="1">
    <citation type="submission" date="2024-04" db="EMBL/GenBank/DDBJ databases">
        <title>Arthrobacter sp. from Plains bison fecal sample.</title>
        <authorList>
            <person name="Ruzzini A."/>
        </authorList>
    </citation>
    <scope>NUCLEOTIDE SEQUENCE [LARGE SCALE GENOMIC DNA]</scope>
    <source>
        <strain evidence="3 4">EINP1</strain>
    </source>
</reference>
<dbReference type="Pfam" id="PF13411">
    <property type="entry name" value="MerR_1"/>
    <property type="match status" value="1"/>
</dbReference>
<evidence type="ECO:0000313" key="4">
    <source>
        <dbReference type="Proteomes" id="UP001448858"/>
    </source>
</evidence>
<dbReference type="Gene3D" id="1.10.1660.10">
    <property type="match status" value="1"/>
</dbReference>
<organism evidence="3 4">
    <name type="scientific">Arthrobacter citreus</name>
    <dbReference type="NCBI Taxonomy" id="1670"/>
    <lineage>
        <taxon>Bacteria</taxon>
        <taxon>Bacillati</taxon>
        <taxon>Actinomycetota</taxon>
        <taxon>Actinomycetes</taxon>
        <taxon>Micrococcales</taxon>
        <taxon>Micrococcaceae</taxon>
        <taxon>Arthrobacter</taxon>
    </lineage>
</organism>
<dbReference type="InterPro" id="IPR047057">
    <property type="entry name" value="MerR_fam"/>
</dbReference>
<evidence type="ECO:0000256" key="1">
    <source>
        <dbReference type="ARBA" id="ARBA00023125"/>
    </source>
</evidence>
<accession>A0ABZ2ZYD5</accession>
<evidence type="ECO:0000313" key="3">
    <source>
        <dbReference type="EMBL" id="WZP17218.1"/>
    </source>
</evidence>
<dbReference type="InterPro" id="IPR009061">
    <property type="entry name" value="DNA-bd_dom_put_sf"/>
</dbReference>
<dbReference type="PROSITE" id="PS50937">
    <property type="entry name" value="HTH_MERR_2"/>
    <property type="match status" value="1"/>
</dbReference>
<proteinExistence type="predicted"/>
<feature type="domain" description="HTH merR-type" evidence="2">
    <location>
        <begin position="1"/>
        <end position="71"/>
    </location>
</feature>
<sequence>MGWSTSELARLAGTTVNTVRHYHRLGLLDEPLRRYNGYKQYEVGHLVRLLRIRRMVDLGIPLGQISTVAEAPRDAAAALREIDAQLEAGIERLQKTRADIAAILREGAPADGPAGFEHVAARLTQSDSSAIHLLAQVFDDEKLTDIRRMVEADTDSTSTEIDRLPDDADEQTRQRLAERMVPGMVRDFRDYPWLLEPFTSKSTGDRRNLQILTDSMPGLYSPAQLDVLLRAVLAAAEEVRGHVEDGADGGG</sequence>
<keyword evidence="4" id="KW-1185">Reference proteome</keyword>
<dbReference type="SUPFAM" id="SSF46955">
    <property type="entry name" value="Putative DNA-binding domain"/>
    <property type="match status" value="1"/>
</dbReference>
<keyword evidence="1" id="KW-0238">DNA-binding</keyword>